<dbReference type="Proteomes" id="UP001491310">
    <property type="component" value="Unassembled WGS sequence"/>
</dbReference>
<gene>
    <name evidence="2" type="ORF">WJX75_007243</name>
</gene>
<feature type="region of interest" description="Disordered" evidence="1">
    <location>
        <begin position="85"/>
        <end position="128"/>
    </location>
</feature>
<organism evidence="2 3">
    <name type="scientific">Coccomyxa subellipsoidea</name>
    <dbReference type="NCBI Taxonomy" id="248742"/>
    <lineage>
        <taxon>Eukaryota</taxon>
        <taxon>Viridiplantae</taxon>
        <taxon>Chlorophyta</taxon>
        <taxon>core chlorophytes</taxon>
        <taxon>Trebouxiophyceae</taxon>
        <taxon>Trebouxiophyceae incertae sedis</taxon>
        <taxon>Coccomyxaceae</taxon>
        <taxon>Coccomyxa</taxon>
    </lineage>
</organism>
<reference evidence="2 3" key="1">
    <citation type="journal article" date="2024" name="Nat. Commun.">
        <title>Phylogenomics reveals the evolutionary origins of lichenization in chlorophyte algae.</title>
        <authorList>
            <person name="Puginier C."/>
            <person name="Libourel C."/>
            <person name="Otte J."/>
            <person name="Skaloud P."/>
            <person name="Haon M."/>
            <person name="Grisel S."/>
            <person name="Petersen M."/>
            <person name="Berrin J.G."/>
            <person name="Delaux P.M."/>
            <person name="Dal Grande F."/>
            <person name="Keller J."/>
        </authorList>
    </citation>
    <scope>NUCLEOTIDE SEQUENCE [LARGE SCALE GENOMIC DNA]</scope>
    <source>
        <strain evidence="2 3">SAG 216-7</strain>
    </source>
</reference>
<name>A0ABR2YGQ1_9CHLO</name>
<dbReference type="EMBL" id="JALJOT010000012">
    <property type="protein sequence ID" value="KAK9904989.1"/>
    <property type="molecule type" value="Genomic_DNA"/>
</dbReference>
<evidence type="ECO:0008006" key="4">
    <source>
        <dbReference type="Google" id="ProtNLM"/>
    </source>
</evidence>
<sequence length="128" mass="14456">MSPIREKIKEKLHIGHHHAKEEVTVVETEVLPPDAAHGQHARGEHMATACDKKTFTTVEDRPVEKEVIEKVIEHHPVEKKFVVETRPAGEQELHNQRRDESVGVREEVKKAAPKSSPCEGAPELEVQK</sequence>
<evidence type="ECO:0000256" key="1">
    <source>
        <dbReference type="SAM" id="MobiDB-lite"/>
    </source>
</evidence>
<feature type="compositionally biased region" description="Basic and acidic residues" evidence="1">
    <location>
        <begin position="85"/>
        <end position="110"/>
    </location>
</feature>
<protein>
    <recommendedName>
        <fullName evidence="4">Allergen</fullName>
    </recommendedName>
</protein>
<comment type="caution">
    <text evidence="2">The sequence shown here is derived from an EMBL/GenBank/DDBJ whole genome shotgun (WGS) entry which is preliminary data.</text>
</comment>
<evidence type="ECO:0000313" key="3">
    <source>
        <dbReference type="Proteomes" id="UP001491310"/>
    </source>
</evidence>
<accession>A0ABR2YGQ1</accession>
<evidence type="ECO:0000313" key="2">
    <source>
        <dbReference type="EMBL" id="KAK9904989.1"/>
    </source>
</evidence>
<proteinExistence type="predicted"/>
<keyword evidence="3" id="KW-1185">Reference proteome</keyword>